<accession>A0A1V8SA80</accession>
<evidence type="ECO:0000313" key="10">
    <source>
        <dbReference type="EMBL" id="OQN95771.1"/>
    </source>
</evidence>
<evidence type="ECO:0000256" key="7">
    <source>
        <dbReference type="ARBA" id="ARBA00023288"/>
    </source>
</evidence>
<evidence type="ECO:0000256" key="3">
    <source>
        <dbReference type="ARBA" id="ARBA00022622"/>
    </source>
</evidence>
<protein>
    <recommendedName>
        <fullName evidence="9">Copper acquisition factor BIM1-like domain-containing protein</fullName>
    </recommendedName>
</protein>
<name>A0A1V8SA80_9PEZI</name>
<dbReference type="AlphaFoldDB" id="A0A1V8SA80"/>
<evidence type="ECO:0000256" key="4">
    <source>
        <dbReference type="ARBA" id="ARBA00022729"/>
    </source>
</evidence>
<keyword evidence="4 8" id="KW-0732">Signal</keyword>
<gene>
    <name evidence="10" type="ORF">B0A48_17961</name>
</gene>
<feature type="signal peptide" evidence="8">
    <location>
        <begin position="1"/>
        <end position="19"/>
    </location>
</feature>
<evidence type="ECO:0000256" key="6">
    <source>
        <dbReference type="ARBA" id="ARBA00023180"/>
    </source>
</evidence>
<proteinExistence type="predicted"/>
<dbReference type="InterPro" id="IPR046936">
    <property type="entry name" value="BIM1-like"/>
</dbReference>
<dbReference type="PANTHER" id="PTHR34992">
    <property type="entry name" value="HYPHAL ANASTAMOSIS-7 PROTEIN"/>
    <property type="match status" value="1"/>
</dbReference>
<keyword evidence="3" id="KW-0336">GPI-anchor</keyword>
<evidence type="ECO:0000256" key="1">
    <source>
        <dbReference type="ARBA" id="ARBA00004609"/>
    </source>
</evidence>
<dbReference type="CDD" id="cd21176">
    <property type="entry name" value="LPMO_auxiliary-like"/>
    <property type="match status" value="1"/>
</dbReference>
<keyword evidence="5" id="KW-0472">Membrane</keyword>
<reference evidence="11" key="1">
    <citation type="submission" date="2017-03" db="EMBL/GenBank/DDBJ databases">
        <title>Genomes of endolithic fungi from Antarctica.</title>
        <authorList>
            <person name="Coleine C."/>
            <person name="Masonjones S."/>
            <person name="Stajich J.E."/>
        </authorList>
    </citation>
    <scope>NUCLEOTIDE SEQUENCE [LARGE SCALE GENOMIC DNA]</scope>
    <source>
        <strain evidence="11">CCFEE 5527</strain>
    </source>
</reference>
<dbReference type="OrthoDB" id="5329488at2759"/>
<evidence type="ECO:0000259" key="9">
    <source>
        <dbReference type="Pfam" id="PF20238"/>
    </source>
</evidence>
<comment type="subcellular location">
    <subcellularLocation>
        <location evidence="1">Cell membrane</location>
        <topology evidence="1">Lipid-anchor</topology>
        <topology evidence="1">GPI-anchor</topology>
    </subcellularLocation>
</comment>
<evidence type="ECO:0000256" key="8">
    <source>
        <dbReference type="SAM" id="SignalP"/>
    </source>
</evidence>
<dbReference type="InterPro" id="IPR046530">
    <property type="entry name" value="BIM1-like_dom"/>
</dbReference>
<dbReference type="PANTHER" id="PTHR34992:SF10">
    <property type="entry name" value="COPPER ACQUISITION FACTOR BIM1-LIKE DOMAIN-CONTAINING PROTEIN"/>
    <property type="match status" value="1"/>
</dbReference>
<evidence type="ECO:0000313" key="11">
    <source>
        <dbReference type="Proteomes" id="UP000192596"/>
    </source>
</evidence>
<feature type="domain" description="Copper acquisition factor BIM1-like" evidence="9">
    <location>
        <begin position="18"/>
        <end position="203"/>
    </location>
</feature>
<dbReference type="Proteomes" id="UP000192596">
    <property type="component" value="Unassembled WGS sequence"/>
</dbReference>
<evidence type="ECO:0000256" key="2">
    <source>
        <dbReference type="ARBA" id="ARBA00022475"/>
    </source>
</evidence>
<sequence>MYRLSGLLATLAAIATVQAHTVITYPGWRGNNLHANGTSPTQTGSIGIDYDPSTGDASFPYGMQWMYPCGGVPITQNRTKWPVHGGGLAVQPGWFQGHSLALFYVNIGINEPGMNAPPNMSHPVVPPFQVVGPRNTEYPGSSFCIPQIGMPANLSLQIGTNITLQVIELAQHGAALYSCVDLTLADPSEVEPITPQNCINSTDLSFNLMYTMSEKAATGAAMSLRAAPVAVVLGLVVAALLL</sequence>
<dbReference type="EMBL" id="NAJO01000079">
    <property type="protein sequence ID" value="OQN95771.1"/>
    <property type="molecule type" value="Genomic_DNA"/>
</dbReference>
<dbReference type="GO" id="GO:0005886">
    <property type="term" value="C:plasma membrane"/>
    <property type="evidence" value="ECO:0007669"/>
    <property type="project" value="UniProtKB-SubCell"/>
</dbReference>
<dbReference type="GO" id="GO:0098552">
    <property type="term" value="C:side of membrane"/>
    <property type="evidence" value="ECO:0007669"/>
    <property type="project" value="UniProtKB-KW"/>
</dbReference>
<feature type="chain" id="PRO_5013003426" description="Copper acquisition factor BIM1-like domain-containing protein" evidence="8">
    <location>
        <begin position="20"/>
        <end position="242"/>
    </location>
</feature>
<keyword evidence="6" id="KW-0325">Glycoprotein</keyword>
<dbReference type="InParanoid" id="A0A1V8SA80"/>
<dbReference type="Pfam" id="PF20238">
    <property type="entry name" value="BIM1-like_dom"/>
    <property type="match status" value="1"/>
</dbReference>
<dbReference type="STRING" id="1507870.A0A1V8SA80"/>
<organism evidence="10 11">
    <name type="scientific">Cryoendolithus antarcticus</name>
    <dbReference type="NCBI Taxonomy" id="1507870"/>
    <lineage>
        <taxon>Eukaryota</taxon>
        <taxon>Fungi</taxon>
        <taxon>Dikarya</taxon>
        <taxon>Ascomycota</taxon>
        <taxon>Pezizomycotina</taxon>
        <taxon>Dothideomycetes</taxon>
        <taxon>Dothideomycetidae</taxon>
        <taxon>Cladosporiales</taxon>
        <taxon>Cladosporiaceae</taxon>
        <taxon>Cryoendolithus</taxon>
    </lineage>
</organism>
<comment type="caution">
    <text evidence="10">The sequence shown here is derived from an EMBL/GenBank/DDBJ whole genome shotgun (WGS) entry which is preliminary data.</text>
</comment>
<evidence type="ECO:0000256" key="5">
    <source>
        <dbReference type="ARBA" id="ARBA00023136"/>
    </source>
</evidence>
<keyword evidence="2" id="KW-1003">Cell membrane</keyword>
<keyword evidence="7" id="KW-0449">Lipoprotein</keyword>
<keyword evidence="11" id="KW-1185">Reference proteome</keyword>